<reference evidence="2" key="1">
    <citation type="submission" date="2017-02" db="UniProtKB">
        <authorList>
            <consortium name="WormBaseParasite"/>
        </authorList>
    </citation>
    <scope>IDENTIFICATION</scope>
</reference>
<name>A0A0M3JEY9_ANISI</name>
<organism evidence="2">
    <name type="scientific">Anisakis simplex</name>
    <name type="common">Herring worm</name>
    <dbReference type="NCBI Taxonomy" id="6269"/>
    <lineage>
        <taxon>Eukaryota</taxon>
        <taxon>Metazoa</taxon>
        <taxon>Ecdysozoa</taxon>
        <taxon>Nematoda</taxon>
        <taxon>Chromadorea</taxon>
        <taxon>Rhabditida</taxon>
        <taxon>Spirurina</taxon>
        <taxon>Ascaridomorpha</taxon>
        <taxon>Ascaridoidea</taxon>
        <taxon>Anisakidae</taxon>
        <taxon>Anisakis</taxon>
        <taxon>Anisakis simplex complex</taxon>
    </lineage>
</organism>
<feature type="compositionally biased region" description="Acidic residues" evidence="1">
    <location>
        <begin position="35"/>
        <end position="45"/>
    </location>
</feature>
<accession>A0A0M3JEY9</accession>
<evidence type="ECO:0000313" key="2">
    <source>
        <dbReference type="WBParaSite" id="ASIM_0000618801-mRNA-1"/>
    </source>
</evidence>
<dbReference type="WBParaSite" id="ASIM_0000618801-mRNA-1">
    <property type="protein sequence ID" value="ASIM_0000618801-mRNA-1"/>
    <property type="gene ID" value="ASIM_0000618801"/>
</dbReference>
<protein>
    <submittedName>
        <fullName evidence="2">PKHG5</fullName>
    </submittedName>
</protein>
<proteinExistence type="predicted"/>
<dbReference type="AlphaFoldDB" id="A0A0M3JEY9"/>
<feature type="region of interest" description="Disordered" evidence="1">
    <location>
        <begin position="17"/>
        <end position="49"/>
    </location>
</feature>
<sequence length="93" mass="10546">LSPAAELPKIPLRIISNSEVPEDSREKSSSLGDDLILDTDSDSDDVNERPLFDEFGTIITYPDKQLTHTDISEQQKEIRRFEQKSQVSISIQQ</sequence>
<evidence type="ECO:0000256" key="1">
    <source>
        <dbReference type="SAM" id="MobiDB-lite"/>
    </source>
</evidence>